<evidence type="ECO:0000256" key="2">
    <source>
        <dbReference type="ARBA" id="ARBA00005896"/>
    </source>
</evidence>
<dbReference type="PANTHER" id="PTHR30468:SF10">
    <property type="entry name" value="TAUD_TFDA-LIKE DOMAIN-CONTAINING PROTEIN"/>
    <property type="match status" value="1"/>
</dbReference>
<evidence type="ECO:0000256" key="6">
    <source>
        <dbReference type="ARBA" id="ARBA00023004"/>
    </source>
</evidence>
<feature type="compositionally biased region" description="Basic and acidic residues" evidence="7">
    <location>
        <begin position="76"/>
        <end position="88"/>
    </location>
</feature>
<dbReference type="SUPFAM" id="SSF51197">
    <property type="entry name" value="Clavaminate synthase-like"/>
    <property type="match status" value="1"/>
</dbReference>
<name>A0A9Q8PBA7_PASFU</name>
<reference evidence="9" key="2">
    <citation type="journal article" date="2022" name="Microb. Genom.">
        <title>A chromosome-scale genome assembly of the tomato pathogen Cladosporium fulvum reveals a compartmentalized genome architecture and the presence of a dispensable chromosome.</title>
        <authorList>
            <person name="Zaccaron A.Z."/>
            <person name="Chen L.H."/>
            <person name="Samaras A."/>
            <person name="Stergiopoulos I."/>
        </authorList>
    </citation>
    <scope>NUCLEOTIDE SEQUENCE</scope>
    <source>
        <strain evidence="9">Race5_Kim</strain>
    </source>
</reference>
<keyword evidence="5" id="KW-0560">Oxidoreductase</keyword>
<evidence type="ECO:0000256" key="4">
    <source>
        <dbReference type="ARBA" id="ARBA00022964"/>
    </source>
</evidence>
<dbReference type="EMBL" id="CP090168">
    <property type="protein sequence ID" value="UJO19312.1"/>
    <property type="molecule type" value="Genomic_DNA"/>
</dbReference>
<comment type="cofactor">
    <cofactor evidence="1">
        <name>Fe(2+)</name>
        <dbReference type="ChEBI" id="CHEBI:29033"/>
    </cofactor>
</comment>
<dbReference type="OrthoDB" id="10257314at2759"/>
<evidence type="ECO:0000256" key="1">
    <source>
        <dbReference type="ARBA" id="ARBA00001954"/>
    </source>
</evidence>
<dbReference type="InterPro" id="IPR003819">
    <property type="entry name" value="TauD/TfdA-like"/>
</dbReference>
<proteinExistence type="inferred from homology"/>
<feature type="domain" description="TauD/TfdA-like" evidence="8">
    <location>
        <begin position="3"/>
        <end position="56"/>
    </location>
</feature>
<gene>
    <name evidence="9" type="ORF">CLAFUR5_07600</name>
</gene>
<evidence type="ECO:0000256" key="5">
    <source>
        <dbReference type="ARBA" id="ARBA00023002"/>
    </source>
</evidence>
<dbReference type="GO" id="GO:0016706">
    <property type="term" value="F:2-oxoglutarate-dependent dioxygenase activity"/>
    <property type="evidence" value="ECO:0007669"/>
    <property type="project" value="TreeGrafter"/>
</dbReference>
<sequence length="88" mass="10245">MHELHSDESERLLALFKNTVYENHYLTVRFKWRNSNDLAIWDDRSTFHTATYDYDGLGDRFGNRAVGIGEAPDIDPDSKTRREALSEP</sequence>
<dbReference type="InterPro" id="IPR042098">
    <property type="entry name" value="TauD-like_sf"/>
</dbReference>
<organism evidence="9 10">
    <name type="scientific">Passalora fulva</name>
    <name type="common">Tomato leaf mold</name>
    <name type="synonym">Cladosporium fulvum</name>
    <dbReference type="NCBI Taxonomy" id="5499"/>
    <lineage>
        <taxon>Eukaryota</taxon>
        <taxon>Fungi</taxon>
        <taxon>Dikarya</taxon>
        <taxon>Ascomycota</taxon>
        <taxon>Pezizomycotina</taxon>
        <taxon>Dothideomycetes</taxon>
        <taxon>Dothideomycetidae</taxon>
        <taxon>Mycosphaerellales</taxon>
        <taxon>Mycosphaerellaceae</taxon>
        <taxon>Fulvia</taxon>
    </lineage>
</organism>
<keyword evidence="6" id="KW-0408">Iron</keyword>
<evidence type="ECO:0000259" key="8">
    <source>
        <dbReference type="Pfam" id="PF02668"/>
    </source>
</evidence>
<dbReference type="RefSeq" id="XP_047763678.1">
    <property type="nucleotide sequence ID" value="XM_047906748.1"/>
</dbReference>
<reference evidence="9" key="1">
    <citation type="submission" date="2021-12" db="EMBL/GenBank/DDBJ databases">
        <authorList>
            <person name="Zaccaron A."/>
            <person name="Stergiopoulos I."/>
        </authorList>
    </citation>
    <scope>NUCLEOTIDE SEQUENCE</scope>
    <source>
        <strain evidence="9">Race5_Kim</strain>
    </source>
</reference>
<dbReference type="PANTHER" id="PTHR30468">
    <property type="entry name" value="ALPHA-KETOGLUTARATE-DEPENDENT SULFONATE DIOXYGENASE"/>
    <property type="match status" value="1"/>
</dbReference>
<evidence type="ECO:0000256" key="7">
    <source>
        <dbReference type="SAM" id="MobiDB-lite"/>
    </source>
</evidence>
<evidence type="ECO:0000313" key="10">
    <source>
        <dbReference type="Proteomes" id="UP000756132"/>
    </source>
</evidence>
<keyword evidence="10" id="KW-1185">Reference proteome</keyword>
<evidence type="ECO:0000256" key="3">
    <source>
        <dbReference type="ARBA" id="ARBA00022723"/>
    </source>
</evidence>
<evidence type="ECO:0000313" key="9">
    <source>
        <dbReference type="EMBL" id="UJO19312.1"/>
    </source>
</evidence>
<dbReference type="KEGG" id="ffu:CLAFUR5_07600"/>
<dbReference type="InterPro" id="IPR051323">
    <property type="entry name" value="AtsK-like"/>
</dbReference>
<dbReference type="Gene3D" id="3.60.130.10">
    <property type="entry name" value="Clavaminate synthase-like"/>
    <property type="match status" value="1"/>
</dbReference>
<dbReference type="GO" id="GO:0005737">
    <property type="term" value="C:cytoplasm"/>
    <property type="evidence" value="ECO:0007669"/>
    <property type="project" value="TreeGrafter"/>
</dbReference>
<protein>
    <submittedName>
        <fullName evidence="9">Alpha-ketoglutarate-dependent dioxygenase oryG</fullName>
    </submittedName>
</protein>
<dbReference type="GO" id="GO:0046872">
    <property type="term" value="F:metal ion binding"/>
    <property type="evidence" value="ECO:0007669"/>
    <property type="project" value="UniProtKB-KW"/>
</dbReference>
<dbReference type="AlphaFoldDB" id="A0A9Q8PBA7"/>
<feature type="region of interest" description="Disordered" evidence="7">
    <location>
        <begin position="68"/>
        <end position="88"/>
    </location>
</feature>
<dbReference type="Pfam" id="PF02668">
    <property type="entry name" value="TauD"/>
    <property type="match status" value="1"/>
</dbReference>
<keyword evidence="4 9" id="KW-0223">Dioxygenase</keyword>
<comment type="similarity">
    <text evidence="2">Belongs to the TfdA dioxygenase family.</text>
</comment>
<keyword evidence="3" id="KW-0479">Metal-binding</keyword>
<dbReference type="GeneID" id="71987478"/>
<dbReference type="Proteomes" id="UP000756132">
    <property type="component" value="Chromosome 6"/>
</dbReference>
<accession>A0A9Q8PBA7</accession>